<reference evidence="2 3" key="1">
    <citation type="submission" date="2017-01" db="EMBL/GenBank/DDBJ databases">
        <title>Bacillus phylogenomics.</title>
        <authorList>
            <person name="Dunlap C."/>
        </authorList>
    </citation>
    <scope>NUCLEOTIDE SEQUENCE [LARGE SCALE GENOMIC DNA]</scope>
    <source>
        <strain evidence="2 3">NRRL B-41282</strain>
    </source>
</reference>
<accession>A0A1R1RIQ4</accession>
<proteinExistence type="predicted"/>
<feature type="compositionally biased region" description="Acidic residues" evidence="1">
    <location>
        <begin position="1"/>
        <end position="10"/>
    </location>
</feature>
<dbReference type="AlphaFoldDB" id="A0A1R1QZL9"/>
<gene>
    <name evidence="2" type="ORF">BW143_00595</name>
</gene>
<protein>
    <submittedName>
        <fullName evidence="2">Uncharacterized protein</fullName>
    </submittedName>
</protein>
<keyword evidence="3" id="KW-1185">Reference proteome</keyword>
<dbReference type="EMBL" id="MTJL01000001">
    <property type="protein sequence ID" value="OMI10131.1"/>
    <property type="molecule type" value="Genomic_DNA"/>
</dbReference>
<comment type="caution">
    <text evidence="2">The sequence shown here is derived from an EMBL/GenBank/DDBJ whole genome shotgun (WGS) entry which is preliminary data.</text>
</comment>
<dbReference type="Proteomes" id="UP000187367">
    <property type="component" value="Unassembled WGS sequence"/>
</dbReference>
<feature type="compositionally biased region" description="Basic and acidic residues" evidence="1">
    <location>
        <begin position="15"/>
        <end position="44"/>
    </location>
</feature>
<evidence type="ECO:0000313" key="2">
    <source>
        <dbReference type="EMBL" id="OMI10131.1"/>
    </source>
</evidence>
<evidence type="ECO:0000313" key="3">
    <source>
        <dbReference type="Proteomes" id="UP000187367"/>
    </source>
</evidence>
<feature type="region of interest" description="Disordered" evidence="1">
    <location>
        <begin position="1"/>
        <end position="44"/>
    </location>
</feature>
<organism evidence="2 3">
    <name type="scientific">Bacillus swezeyi</name>
    <dbReference type="NCBI Taxonomy" id="1925020"/>
    <lineage>
        <taxon>Bacteria</taxon>
        <taxon>Bacillati</taxon>
        <taxon>Bacillota</taxon>
        <taxon>Bacilli</taxon>
        <taxon>Bacillales</taxon>
        <taxon>Bacillaceae</taxon>
        <taxon>Bacillus</taxon>
    </lineage>
</organism>
<name>A0A1R1QZL9_9BACI</name>
<evidence type="ECO:0000256" key="1">
    <source>
        <dbReference type="SAM" id="MobiDB-lite"/>
    </source>
</evidence>
<accession>A0A1R1QZL9</accession>
<sequence>MSVYEDDYDNYDPYSPERQRERNTKAEERSSKKTYRSDDEDRFKCRPRKCHSDDDDRFKCRRKKC</sequence>